<sequence>MTTEIEFPGLVWVKDPVNATTGVLTGERPRRRHHEDCWHWYRDEQGGLLGPPPYPASDEQMRELPHCKTCAADFTERTTSTSAGSAASSRTSNCETCGMTRSSSGSCYCDD</sequence>
<organism evidence="1 2">
    <name type="scientific">Promicromonospora vindobonensis</name>
    <dbReference type="NCBI Taxonomy" id="195748"/>
    <lineage>
        <taxon>Bacteria</taxon>
        <taxon>Bacillati</taxon>
        <taxon>Actinomycetota</taxon>
        <taxon>Actinomycetes</taxon>
        <taxon>Micrococcales</taxon>
        <taxon>Promicromonosporaceae</taxon>
        <taxon>Promicromonospora</taxon>
    </lineage>
</organism>
<dbReference type="RefSeq" id="WP_377185969.1">
    <property type="nucleotide sequence ID" value="NZ_JBHUOG010000002.1"/>
</dbReference>
<dbReference type="Proteomes" id="UP001597479">
    <property type="component" value="Unassembled WGS sequence"/>
</dbReference>
<dbReference type="EMBL" id="JBHUOG010000002">
    <property type="protein sequence ID" value="MFD2795670.1"/>
    <property type="molecule type" value="Genomic_DNA"/>
</dbReference>
<proteinExistence type="predicted"/>
<evidence type="ECO:0000313" key="2">
    <source>
        <dbReference type="Proteomes" id="UP001597479"/>
    </source>
</evidence>
<keyword evidence="2" id="KW-1185">Reference proteome</keyword>
<comment type="caution">
    <text evidence="1">The sequence shown here is derived from an EMBL/GenBank/DDBJ whole genome shotgun (WGS) entry which is preliminary data.</text>
</comment>
<name>A0ABW5VZC4_9MICO</name>
<gene>
    <name evidence="1" type="ORF">ACFS27_19070</name>
</gene>
<reference evidence="2" key="1">
    <citation type="journal article" date="2019" name="Int. J. Syst. Evol. Microbiol.">
        <title>The Global Catalogue of Microorganisms (GCM) 10K type strain sequencing project: providing services to taxonomists for standard genome sequencing and annotation.</title>
        <authorList>
            <consortium name="The Broad Institute Genomics Platform"/>
            <consortium name="The Broad Institute Genome Sequencing Center for Infectious Disease"/>
            <person name="Wu L."/>
            <person name="Ma J."/>
        </authorList>
    </citation>
    <scope>NUCLEOTIDE SEQUENCE [LARGE SCALE GENOMIC DNA]</scope>
    <source>
        <strain evidence="2">CCM 7044</strain>
    </source>
</reference>
<evidence type="ECO:0000313" key="1">
    <source>
        <dbReference type="EMBL" id="MFD2795670.1"/>
    </source>
</evidence>
<accession>A0ABW5VZC4</accession>
<protein>
    <submittedName>
        <fullName evidence="1">Uncharacterized protein</fullName>
    </submittedName>
</protein>